<evidence type="ECO:0000313" key="11">
    <source>
        <dbReference type="EMBL" id="EYF01081.1"/>
    </source>
</evidence>
<evidence type="ECO:0000256" key="8">
    <source>
        <dbReference type="ARBA" id="ARBA00031423"/>
    </source>
</evidence>
<dbReference type="RefSeq" id="WP_044250043.1">
    <property type="nucleotide sequence ID" value="NZ_ASRX01000090.1"/>
</dbReference>
<evidence type="ECO:0000256" key="3">
    <source>
        <dbReference type="ARBA" id="ARBA00012560"/>
    </source>
</evidence>
<evidence type="ECO:0000256" key="9">
    <source>
        <dbReference type="ARBA" id="ARBA00031501"/>
    </source>
</evidence>
<dbReference type="Gene3D" id="3.20.20.80">
    <property type="entry name" value="Glycosidases"/>
    <property type="match status" value="1"/>
</dbReference>
<sequence>MPGDDGSHRALMTEALQALQVKRLVLALHDPSFPSDPQEEIGRGSPYTAGGQRFLKFAASLGFNAIQLGPQGELSSDNPSPYDGALFARSTLSIALAPLTEPGRWGQLLSPEALAEAVAAREGGDPGAPRAGGAEAGGSAASAGSARGSVPPATPRGRRPERARHGVAWAAQQRALRSAWATFKAARAAASPHPTIAALAARLTAFRRHQAGWLTRDALYDPLCARHGNGHFLHWPESIDRRLFAPDRGEEVACLARVRELSAEHAEWVEEHAFRQLIAHEQHAALREVTGALGLRLYGDLQIGMPPRDHWAYNALLMRAYRMGAPPSRTNPLGQPWGYPVLDPDQLRGAAGGFFRARIEKALEAYDGLRVDHPHGLVDPWVYLDEAPDPGEAVRAGARLFSSPRLPDHPALSRFALAAPFQLDRSLPRHADAWVTSLSPTQVDQYALLVDSLVSAARARGREKADLAFEVLSTLPLPVRASLERHGLGRFRVTQKANLRDPLDVYRSEHAVAADWMMVSTHDTPSLWQVLDRWRTEGALEAQAAYLAERLAPQEDQVASLARAFSRDPMLLARAKFADLFASGAAHVSIFFADLFGMKEPYNQPGTVSDANWSLRVPPDYQRHYTLHASRGAALDLPRVLAMALRARGGAMREDRAALADKLMALPAAPPAGV</sequence>
<evidence type="ECO:0000256" key="4">
    <source>
        <dbReference type="ARBA" id="ARBA00020295"/>
    </source>
</evidence>
<evidence type="ECO:0000256" key="7">
    <source>
        <dbReference type="ARBA" id="ARBA00023277"/>
    </source>
</evidence>
<evidence type="ECO:0000256" key="5">
    <source>
        <dbReference type="ARBA" id="ARBA00022676"/>
    </source>
</evidence>
<accession>A0A017SXS9</accession>
<evidence type="ECO:0000256" key="1">
    <source>
        <dbReference type="ARBA" id="ARBA00000439"/>
    </source>
</evidence>
<feature type="region of interest" description="Disordered" evidence="10">
    <location>
        <begin position="117"/>
        <end position="165"/>
    </location>
</feature>
<reference evidence="11 12" key="1">
    <citation type="submission" date="2013-05" db="EMBL/GenBank/DDBJ databases">
        <title>Genome assembly of Chondromyces apiculatus DSM 436.</title>
        <authorList>
            <person name="Sharma G."/>
            <person name="Khatri I."/>
            <person name="Kaur C."/>
            <person name="Mayilraj S."/>
            <person name="Subramanian S."/>
        </authorList>
    </citation>
    <scope>NUCLEOTIDE SEQUENCE [LARGE SCALE GENOMIC DNA]</scope>
    <source>
        <strain evidence="11 12">DSM 436</strain>
    </source>
</reference>
<name>A0A017SXS9_9BACT</name>
<evidence type="ECO:0000256" key="10">
    <source>
        <dbReference type="SAM" id="MobiDB-lite"/>
    </source>
</evidence>
<dbReference type="GO" id="GO:0004134">
    <property type="term" value="F:4-alpha-glucanotransferase activity"/>
    <property type="evidence" value="ECO:0007669"/>
    <property type="project" value="UniProtKB-EC"/>
</dbReference>
<protein>
    <recommendedName>
        <fullName evidence="4">4-alpha-glucanotransferase</fullName>
        <ecNumber evidence="3">2.4.1.25</ecNumber>
    </recommendedName>
    <alternativeName>
        <fullName evidence="8">Amylomaltase</fullName>
    </alternativeName>
    <alternativeName>
        <fullName evidence="9">Disproportionating enzyme</fullName>
    </alternativeName>
</protein>
<keyword evidence="5" id="KW-0328">Glycosyltransferase</keyword>
<evidence type="ECO:0000256" key="2">
    <source>
        <dbReference type="ARBA" id="ARBA00005684"/>
    </source>
</evidence>
<dbReference type="InterPro" id="IPR017853">
    <property type="entry name" value="GH"/>
</dbReference>
<keyword evidence="6 11" id="KW-0808">Transferase</keyword>
<dbReference type="GO" id="GO:0005975">
    <property type="term" value="P:carbohydrate metabolic process"/>
    <property type="evidence" value="ECO:0007669"/>
    <property type="project" value="InterPro"/>
</dbReference>
<dbReference type="EMBL" id="ASRX01000090">
    <property type="protein sequence ID" value="EYF01081.1"/>
    <property type="molecule type" value="Genomic_DNA"/>
</dbReference>
<dbReference type="OrthoDB" id="5377304at2"/>
<dbReference type="PANTHER" id="PTHR32438">
    <property type="entry name" value="4-ALPHA-GLUCANOTRANSFERASE DPE1, CHLOROPLASTIC/AMYLOPLASTIC"/>
    <property type="match status" value="1"/>
</dbReference>
<proteinExistence type="inferred from homology"/>
<evidence type="ECO:0000256" key="6">
    <source>
        <dbReference type="ARBA" id="ARBA00022679"/>
    </source>
</evidence>
<dbReference type="eggNOG" id="COG1640">
    <property type="taxonomic scope" value="Bacteria"/>
</dbReference>
<dbReference type="SUPFAM" id="SSF51445">
    <property type="entry name" value="(Trans)glycosidases"/>
    <property type="match status" value="1"/>
</dbReference>
<feature type="compositionally biased region" description="Low complexity" evidence="10">
    <location>
        <begin position="127"/>
        <end position="151"/>
    </location>
</feature>
<dbReference type="Proteomes" id="UP000019678">
    <property type="component" value="Unassembled WGS sequence"/>
</dbReference>
<dbReference type="PANTHER" id="PTHR32438:SF5">
    <property type="entry name" value="4-ALPHA-GLUCANOTRANSFERASE DPE1, CHLOROPLASTIC_AMYLOPLASTIC"/>
    <property type="match status" value="1"/>
</dbReference>
<gene>
    <name evidence="11" type="ORF">CAP_8738</name>
</gene>
<comment type="caution">
    <text evidence="11">The sequence shown here is derived from an EMBL/GenBank/DDBJ whole genome shotgun (WGS) entry which is preliminary data.</text>
</comment>
<dbReference type="Pfam" id="PF02446">
    <property type="entry name" value="Glyco_hydro_77"/>
    <property type="match status" value="1"/>
</dbReference>
<dbReference type="EC" id="2.4.1.25" evidence="3"/>
<organism evidence="11 12">
    <name type="scientific">Chondromyces apiculatus DSM 436</name>
    <dbReference type="NCBI Taxonomy" id="1192034"/>
    <lineage>
        <taxon>Bacteria</taxon>
        <taxon>Pseudomonadati</taxon>
        <taxon>Myxococcota</taxon>
        <taxon>Polyangia</taxon>
        <taxon>Polyangiales</taxon>
        <taxon>Polyangiaceae</taxon>
        <taxon>Chondromyces</taxon>
    </lineage>
</organism>
<dbReference type="AlphaFoldDB" id="A0A017SXS9"/>
<dbReference type="InterPro" id="IPR003385">
    <property type="entry name" value="Glyco_hydro_77"/>
</dbReference>
<keyword evidence="12" id="KW-1185">Reference proteome</keyword>
<keyword evidence="7" id="KW-0119">Carbohydrate metabolism</keyword>
<dbReference type="STRING" id="1192034.CAP_8738"/>
<comment type="catalytic activity">
    <reaction evidence="1">
        <text>Transfers a segment of a (1-&gt;4)-alpha-D-glucan to a new position in an acceptor, which may be glucose or a (1-&gt;4)-alpha-D-glucan.</text>
        <dbReference type="EC" id="2.4.1.25"/>
    </reaction>
</comment>
<evidence type="ECO:0000313" key="12">
    <source>
        <dbReference type="Proteomes" id="UP000019678"/>
    </source>
</evidence>
<comment type="similarity">
    <text evidence="2">Belongs to the disproportionating enzyme family.</text>
</comment>